<evidence type="ECO:0000313" key="2">
    <source>
        <dbReference type="Proteomes" id="UP001156903"/>
    </source>
</evidence>
<dbReference type="SUPFAM" id="SSF88659">
    <property type="entry name" value="Sigma3 and sigma4 domains of RNA polymerase sigma factors"/>
    <property type="match status" value="1"/>
</dbReference>
<dbReference type="RefSeq" id="WP_370465326.1">
    <property type="nucleotide sequence ID" value="NZ_BSPB01000065.1"/>
</dbReference>
<protein>
    <recommendedName>
        <fullName evidence="3">RNA polymerase sigma factor 70 region 4 type 2 domain-containing protein</fullName>
    </recommendedName>
</protein>
<organism evidence="1 2">
    <name type="scientific">Hydrogenophaga electricum</name>
    <dbReference type="NCBI Taxonomy" id="1230953"/>
    <lineage>
        <taxon>Bacteria</taxon>
        <taxon>Pseudomonadati</taxon>
        <taxon>Pseudomonadota</taxon>
        <taxon>Betaproteobacteria</taxon>
        <taxon>Burkholderiales</taxon>
        <taxon>Comamonadaceae</taxon>
        <taxon>Hydrogenophaga</taxon>
    </lineage>
</organism>
<sequence>MAGQSAAMARGKRWGPPRTLRPEDEAELVRLYVSGGYTYRELAEMFGVSFGVARNAVYRVTRPLTYYTPRR</sequence>
<dbReference type="InterPro" id="IPR013324">
    <property type="entry name" value="RNA_pol_sigma_r3/r4-like"/>
</dbReference>
<gene>
    <name evidence="1" type="ORF">GCM10007935_40190</name>
</gene>
<name>A0ABQ6C8A6_9BURK</name>
<reference evidence="2" key="1">
    <citation type="journal article" date="2019" name="Int. J. Syst. Evol. Microbiol.">
        <title>The Global Catalogue of Microorganisms (GCM) 10K type strain sequencing project: providing services to taxonomists for standard genome sequencing and annotation.</title>
        <authorList>
            <consortium name="The Broad Institute Genomics Platform"/>
            <consortium name="The Broad Institute Genome Sequencing Center for Infectious Disease"/>
            <person name="Wu L."/>
            <person name="Ma J."/>
        </authorList>
    </citation>
    <scope>NUCLEOTIDE SEQUENCE [LARGE SCALE GENOMIC DNA]</scope>
    <source>
        <strain evidence="2">NBRC 109341</strain>
    </source>
</reference>
<dbReference type="Proteomes" id="UP001156903">
    <property type="component" value="Unassembled WGS sequence"/>
</dbReference>
<proteinExistence type="predicted"/>
<comment type="caution">
    <text evidence="1">The sequence shown here is derived from an EMBL/GenBank/DDBJ whole genome shotgun (WGS) entry which is preliminary data.</text>
</comment>
<evidence type="ECO:0008006" key="3">
    <source>
        <dbReference type="Google" id="ProtNLM"/>
    </source>
</evidence>
<dbReference type="EMBL" id="BSPB01000065">
    <property type="protein sequence ID" value="GLS16577.1"/>
    <property type="molecule type" value="Genomic_DNA"/>
</dbReference>
<keyword evidence="2" id="KW-1185">Reference proteome</keyword>
<accession>A0ABQ6C8A6</accession>
<evidence type="ECO:0000313" key="1">
    <source>
        <dbReference type="EMBL" id="GLS16577.1"/>
    </source>
</evidence>